<name>A0A8S5LGC1_9CAUD</name>
<dbReference type="EMBL" id="BK014715">
    <property type="protein sequence ID" value="DAD69125.1"/>
    <property type="molecule type" value="Genomic_DNA"/>
</dbReference>
<proteinExistence type="predicted"/>
<accession>A0A8S5LGC1</accession>
<evidence type="ECO:0000313" key="1">
    <source>
        <dbReference type="EMBL" id="DAD69125.1"/>
    </source>
</evidence>
<sequence>MGLGHPTHISRVYFTPSFSSCRESLRQTVRN</sequence>
<protein>
    <submittedName>
        <fullName evidence="1">Uncharacterized protein</fullName>
    </submittedName>
</protein>
<organism evidence="1">
    <name type="scientific">Myoviridae sp. ctRD66</name>
    <dbReference type="NCBI Taxonomy" id="2823544"/>
    <lineage>
        <taxon>Viruses</taxon>
        <taxon>Duplodnaviria</taxon>
        <taxon>Heunggongvirae</taxon>
        <taxon>Uroviricota</taxon>
        <taxon>Caudoviricetes</taxon>
    </lineage>
</organism>
<reference evidence="1" key="1">
    <citation type="journal article" date="2021" name="Proc. Natl. Acad. Sci. U.S.A.">
        <title>A Catalog of Tens of Thousands of Viruses from Human Metagenomes Reveals Hidden Associations with Chronic Diseases.</title>
        <authorList>
            <person name="Tisza M.J."/>
            <person name="Buck C.B."/>
        </authorList>
    </citation>
    <scope>NUCLEOTIDE SEQUENCE</scope>
    <source>
        <strain evidence="1">CtRD66</strain>
    </source>
</reference>